<evidence type="ECO:0000313" key="7">
    <source>
        <dbReference type="Proteomes" id="UP001499987"/>
    </source>
</evidence>
<gene>
    <name evidence="6" type="ORF">GCM10009663_67790</name>
</gene>
<keyword evidence="7" id="KW-1185">Reference proteome</keyword>
<dbReference type="PANTHER" id="PTHR43273">
    <property type="entry name" value="ANAEROBIC SULFATASE-MATURATING ENZYME HOMOLOG ASLB-RELATED"/>
    <property type="match status" value="1"/>
</dbReference>
<evidence type="ECO:0000256" key="4">
    <source>
        <dbReference type="ARBA" id="ARBA00023014"/>
    </source>
</evidence>
<name>A0ABN1U4K8_9ACTN</name>
<evidence type="ECO:0000256" key="1">
    <source>
        <dbReference type="ARBA" id="ARBA00022691"/>
    </source>
</evidence>
<dbReference type="InterPro" id="IPR023867">
    <property type="entry name" value="Sulphatase_maturase_rSAM"/>
</dbReference>
<keyword evidence="3" id="KW-0408">Iron</keyword>
<dbReference type="Gene3D" id="3.20.20.70">
    <property type="entry name" value="Aldolase class I"/>
    <property type="match status" value="1"/>
</dbReference>
<proteinExistence type="predicted"/>
<sequence>MPATQPALRPDRYRLLRRADAGWWFLGDGGVARLRPGQVGPDGGLAPAAEQRLRDTGLLDARAFRSYSLTVLTSTDCNLGCGYCFQNTGQDPKGGNRPPRIKHARLTSEMIGEVLDFTRQRMAEAGLDRLAVMLFGGEPLLNFRGARELLHRAAELGELEAGMISNGTMLTPLIAKELNAAGLRSVQITFDGDREEHDAIRIRRSGGGTFDAIVHNVAKAMAAAESIRWHLRINVSHHNRHGMDALLERLAAGLDPARCGLQFALVGDVGVGYGNELAYGSGLAADFTRWHARALELGFALTRPRPNDGCQACTYQDGRYGAVVNADGVLSSCWETAGRPGWEVGTLADGYLPAHRTEGRWITCDDQYQHGENAAALAVFQDEVDAALLDLLHTAGRL</sequence>
<reference evidence="6 7" key="1">
    <citation type="journal article" date="2019" name="Int. J. Syst. Evol. Microbiol.">
        <title>The Global Catalogue of Microorganisms (GCM) 10K type strain sequencing project: providing services to taxonomists for standard genome sequencing and annotation.</title>
        <authorList>
            <consortium name="The Broad Institute Genomics Platform"/>
            <consortium name="The Broad Institute Genome Sequencing Center for Infectious Disease"/>
            <person name="Wu L."/>
            <person name="Ma J."/>
        </authorList>
    </citation>
    <scope>NUCLEOTIDE SEQUENCE [LARGE SCALE GENOMIC DNA]</scope>
    <source>
        <strain evidence="6 7">JCM 13002</strain>
    </source>
</reference>
<organism evidence="6 7">
    <name type="scientific">Kitasatospora arboriphila</name>
    <dbReference type="NCBI Taxonomy" id="258052"/>
    <lineage>
        <taxon>Bacteria</taxon>
        <taxon>Bacillati</taxon>
        <taxon>Actinomycetota</taxon>
        <taxon>Actinomycetes</taxon>
        <taxon>Kitasatosporales</taxon>
        <taxon>Streptomycetaceae</taxon>
        <taxon>Kitasatospora</taxon>
    </lineage>
</organism>
<dbReference type="EMBL" id="BAAALD010000107">
    <property type="protein sequence ID" value="GAA1118220.1"/>
    <property type="molecule type" value="Genomic_DNA"/>
</dbReference>
<dbReference type="SFLD" id="SFLDS00029">
    <property type="entry name" value="Radical_SAM"/>
    <property type="match status" value="1"/>
</dbReference>
<protein>
    <recommendedName>
        <fullName evidence="5">Radical SAM core domain-containing protein</fullName>
    </recommendedName>
</protein>
<evidence type="ECO:0000259" key="5">
    <source>
        <dbReference type="PROSITE" id="PS51918"/>
    </source>
</evidence>
<keyword evidence="1" id="KW-0949">S-adenosyl-L-methionine</keyword>
<dbReference type="Proteomes" id="UP001499987">
    <property type="component" value="Unassembled WGS sequence"/>
</dbReference>
<keyword evidence="2" id="KW-0479">Metal-binding</keyword>
<comment type="caution">
    <text evidence="6">The sequence shown here is derived from an EMBL/GenBank/DDBJ whole genome shotgun (WGS) entry which is preliminary data.</text>
</comment>
<evidence type="ECO:0000256" key="3">
    <source>
        <dbReference type="ARBA" id="ARBA00023004"/>
    </source>
</evidence>
<evidence type="ECO:0000256" key="2">
    <source>
        <dbReference type="ARBA" id="ARBA00022723"/>
    </source>
</evidence>
<dbReference type="Pfam" id="PF04055">
    <property type="entry name" value="Radical_SAM"/>
    <property type="match status" value="1"/>
</dbReference>
<dbReference type="CDD" id="cd01335">
    <property type="entry name" value="Radical_SAM"/>
    <property type="match status" value="1"/>
</dbReference>
<dbReference type="SFLD" id="SFLDG01067">
    <property type="entry name" value="SPASM/twitch_domain_containing"/>
    <property type="match status" value="1"/>
</dbReference>
<dbReference type="SUPFAM" id="SSF102114">
    <property type="entry name" value="Radical SAM enzymes"/>
    <property type="match status" value="1"/>
</dbReference>
<accession>A0ABN1U4K8</accession>
<evidence type="ECO:0000313" key="6">
    <source>
        <dbReference type="EMBL" id="GAA1118220.1"/>
    </source>
</evidence>
<dbReference type="InterPro" id="IPR007197">
    <property type="entry name" value="rSAM"/>
</dbReference>
<dbReference type="InterPro" id="IPR058240">
    <property type="entry name" value="rSAM_sf"/>
</dbReference>
<keyword evidence="4" id="KW-0411">Iron-sulfur</keyword>
<dbReference type="PANTHER" id="PTHR43273:SF8">
    <property type="entry name" value="RADICAL SAM DOMAIN PROTEIN"/>
    <property type="match status" value="1"/>
</dbReference>
<dbReference type="InterPro" id="IPR013785">
    <property type="entry name" value="Aldolase_TIM"/>
</dbReference>
<feature type="domain" description="Radical SAM core" evidence="5">
    <location>
        <begin position="63"/>
        <end position="300"/>
    </location>
</feature>
<dbReference type="RefSeq" id="WP_344627554.1">
    <property type="nucleotide sequence ID" value="NZ_BAAALD010000107.1"/>
</dbReference>
<dbReference type="PROSITE" id="PS51918">
    <property type="entry name" value="RADICAL_SAM"/>
    <property type="match status" value="1"/>
</dbReference>